<protein>
    <submittedName>
        <fullName evidence="2">Uncharacterized protein</fullName>
    </submittedName>
</protein>
<accession>A0A1I2UWD4</accession>
<dbReference type="InterPro" id="IPR045522">
    <property type="entry name" value="DUF6474"/>
</dbReference>
<evidence type="ECO:0000313" key="2">
    <source>
        <dbReference type="EMBL" id="SFG79051.1"/>
    </source>
</evidence>
<dbReference type="AlphaFoldDB" id="A0A1I2UWD4"/>
<keyword evidence="3" id="KW-1185">Reference proteome</keyword>
<dbReference type="OrthoDB" id="4424402at2"/>
<dbReference type="STRING" id="185761.SAMN05660282_01958"/>
<feature type="coiled-coil region" evidence="1">
    <location>
        <begin position="161"/>
        <end position="188"/>
    </location>
</feature>
<sequence>MGILESIRKSRARTKAEIKAATARAKKEAKEAAKLDYRREKLLAKQEKNLLKAEKKGLKAKRKHERSLAENLLEQKRAGSLNKDKVMRWTGALRVIIPLALPLVYRALTSVRDQATQTRARQLGVDAEKLSRFAGPVAEVKARIQSVRENLKDSSLATGFKKDAEERLDELKEAADNAELMVPEQRRRALAGINRDLDELTGQINERLLKG</sequence>
<proteinExistence type="predicted"/>
<keyword evidence="1" id="KW-0175">Coiled coil</keyword>
<gene>
    <name evidence="2" type="ORF">SAMN05660282_01958</name>
</gene>
<organism evidence="2 3">
    <name type="scientific">Corynebacterium spheniscorum</name>
    <dbReference type="NCBI Taxonomy" id="185761"/>
    <lineage>
        <taxon>Bacteria</taxon>
        <taxon>Bacillati</taxon>
        <taxon>Actinomycetota</taxon>
        <taxon>Actinomycetes</taxon>
        <taxon>Mycobacteriales</taxon>
        <taxon>Corynebacteriaceae</taxon>
        <taxon>Corynebacterium</taxon>
    </lineage>
</organism>
<dbReference type="Proteomes" id="UP000199065">
    <property type="component" value="Unassembled WGS sequence"/>
</dbReference>
<reference evidence="2 3" key="1">
    <citation type="submission" date="2016-10" db="EMBL/GenBank/DDBJ databases">
        <authorList>
            <person name="de Groot N.N."/>
        </authorList>
    </citation>
    <scope>NUCLEOTIDE SEQUENCE [LARGE SCALE GENOMIC DNA]</scope>
    <source>
        <strain>J11</strain>
        <strain evidence="3">PG 39</strain>
    </source>
</reference>
<evidence type="ECO:0000313" key="3">
    <source>
        <dbReference type="Proteomes" id="UP000199065"/>
    </source>
</evidence>
<evidence type="ECO:0000256" key="1">
    <source>
        <dbReference type="SAM" id="Coils"/>
    </source>
</evidence>
<dbReference type="EMBL" id="FOPJ01000015">
    <property type="protein sequence ID" value="SFG79051.1"/>
    <property type="molecule type" value="Genomic_DNA"/>
</dbReference>
<name>A0A1I2UWD4_9CORY</name>
<dbReference type="RefSeq" id="WP_092286856.1">
    <property type="nucleotide sequence ID" value="NZ_FOPJ01000015.1"/>
</dbReference>
<feature type="coiled-coil region" evidence="1">
    <location>
        <begin position="4"/>
        <end position="63"/>
    </location>
</feature>
<dbReference type="Pfam" id="PF20079">
    <property type="entry name" value="DUF6474"/>
    <property type="match status" value="1"/>
</dbReference>